<dbReference type="EMBL" id="JATAAI010000016">
    <property type="protein sequence ID" value="KAK1740254.1"/>
    <property type="molecule type" value="Genomic_DNA"/>
</dbReference>
<evidence type="ECO:0000313" key="2">
    <source>
        <dbReference type="EMBL" id="KAK1740254.1"/>
    </source>
</evidence>
<dbReference type="Proteomes" id="UP001224775">
    <property type="component" value="Unassembled WGS sequence"/>
</dbReference>
<accession>A0AAD8Y752</accession>
<reference evidence="2" key="1">
    <citation type="submission" date="2023-06" db="EMBL/GenBank/DDBJ databases">
        <title>Survivors Of The Sea: Transcriptome response of Skeletonema marinoi to long-term dormancy.</title>
        <authorList>
            <person name="Pinder M.I.M."/>
            <person name="Kourtchenko O."/>
            <person name="Robertson E.K."/>
            <person name="Larsson T."/>
            <person name="Maumus F."/>
            <person name="Osuna-Cruz C.M."/>
            <person name="Vancaester E."/>
            <person name="Stenow R."/>
            <person name="Vandepoele K."/>
            <person name="Ploug H."/>
            <person name="Bruchert V."/>
            <person name="Godhe A."/>
            <person name="Topel M."/>
        </authorList>
    </citation>
    <scope>NUCLEOTIDE SEQUENCE</scope>
    <source>
        <strain evidence="2">R05AC</strain>
    </source>
</reference>
<sequence>MPKVVPTAKSPPEEAAEPEVAVDDVEVPPLPPILPPNDNDDEDDGKIVAMAPKERKGLSSLQLQRQPLPKMMIIQNSRYFMPFVSSSKTDDAAASSTSATPSGNGCNHVSTIRSAIFLRWEDVQQFVEFQEATPPPAAASAAASTNGVVNVPFHHNVEYKEFTDMERALKYSNR</sequence>
<evidence type="ECO:0000256" key="1">
    <source>
        <dbReference type="SAM" id="MobiDB-lite"/>
    </source>
</evidence>
<feature type="region of interest" description="Disordered" evidence="1">
    <location>
        <begin position="1"/>
        <end position="59"/>
    </location>
</feature>
<dbReference type="AlphaFoldDB" id="A0AAD8Y752"/>
<protein>
    <submittedName>
        <fullName evidence="2">Uncharacterized protein</fullName>
    </submittedName>
</protein>
<feature type="compositionally biased region" description="Acidic residues" evidence="1">
    <location>
        <begin position="14"/>
        <end position="26"/>
    </location>
</feature>
<name>A0AAD8Y752_9STRA</name>
<organism evidence="2 3">
    <name type="scientific">Skeletonema marinoi</name>
    <dbReference type="NCBI Taxonomy" id="267567"/>
    <lineage>
        <taxon>Eukaryota</taxon>
        <taxon>Sar</taxon>
        <taxon>Stramenopiles</taxon>
        <taxon>Ochrophyta</taxon>
        <taxon>Bacillariophyta</taxon>
        <taxon>Coscinodiscophyceae</taxon>
        <taxon>Thalassiosirophycidae</taxon>
        <taxon>Thalassiosirales</taxon>
        <taxon>Skeletonemataceae</taxon>
        <taxon>Skeletonema</taxon>
        <taxon>Skeletonema marinoi-dohrnii complex</taxon>
    </lineage>
</organism>
<evidence type="ECO:0000313" key="3">
    <source>
        <dbReference type="Proteomes" id="UP001224775"/>
    </source>
</evidence>
<gene>
    <name evidence="2" type="ORF">QTG54_009204</name>
</gene>
<proteinExistence type="predicted"/>
<keyword evidence="3" id="KW-1185">Reference proteome</keyword>
<comment type="caution">
    <text evidence="2">The sequence shown here is derived from an EMBL/GenBank/DDBJ whole genome shotgun (WGS) entry which is preliminary data.</text>
</comment>